<keyword evidence="4" id="KW-0238">DNA-binding</keyword>
<dbReference type="CDD" id="cd17537">
    <property type="entry name" value="REC_FixJ"/>
    <property type="match status" value="1"/>
</dbReference>
<dbReference type="SMART" id="SM00448">
    <property type="entry name" value="REC"/>
    <property type="match status" value="1"/>
</dbReference>
<evidence type="ECO:0000256" key="4">
    <source>
        <dbReference type="ARBA" id="ARBA00023125"/>
    </source>
</evidence>
<sequence length="218" mass="23698">MTAVTGGANEPTVFVIDDDSAMRQALHSLLDSVGLNVRLFASAQAFLALDLPDVPSCVVLDVRLKGQSGLAVQRHIAHTLHIPVILITAHGDIAMSVQAMKAGATDFFAKPFRAQDMIDAIGHALEADRKRRAAERSTAVLRACYELVTPRERAVMTRVVNGMLNKQIAAELNLSEITVKLHRAQAMKKMESPSLADLVLKADALGLVDRENRLTRNN</sequence>
<organism evidence="9">
    <name type="scientific">Burkholderia sp. (strain CCGE1003)</name>
    <dbReference type="NCBI Taxonomy" id="640512"/>
    <lineage>
        <taxon>Bacteria</taxon>
        <taxon>Pseudomonadati</taxon>
        <taxon>Pseudomonadota</taxon>
        <taxon>Betaproteobacteria</taxon>
        <taxon>Burkholderiales</taxon>
        <taxon>Burkholderiaceae</taxon>
        <taxon>Burkholderia</taxon>
    </lineage>
</organism>
<keyword evidence="2" id="KW-0902">Two-component regulatory system</keyword>
<evidence type="ECO:0000256" key="2">
    <source>
        <dbReference type="ARBA" id="ARBA00023012"/>
    </source>
</evidence>
<evidence type="ECO:0000259" key="8">
    <source>
        <dbReference type="PROSITE" id="PS50110"/>
    </source>
</evidence>
<dbReference type="InterPro" id="IPR011006">
    <property type="entry name" value="CheY-like_superfamily"/>
</dbReference>
<dbReference type="HOGENOM" id="CLU_000445_90_4_4"/>
<dbReference type="Pfam" id="PF00072">
    <property type="entry name" value="Response_reg"/>
    <property type="match status" value="1"/>
</dbReference>
<dbReference type="eggNOG" id="COG4566">
    <property type="taxonomic scope" value="Bacteria"/>
</dbReference>
<keyword evidence="5" id="KW-0804">Transcription</keyword>
<dbReference type="GO" id="GO:0006355">
    <property type="term" value="P:regulation of DNA-templated transcription"/>
    <property type="evidence" value="ECO:0007669"/>
    <property type="project" value="InterPro"/>
</dbReference>
<feature type="modified residue" description="4-aspartylphosphate" evidence="6">
    <location>
        <position position="61"/>
    </location>
</feature>
<dbReference type="SUPFAM" id="SSF46894">
    <property type="entry name" value="C-terminal effector domain of the bipartite response regulators"/>
    <property type="match status" value="1"/>
</dbReference>
<dbReference type="InterPro" id="IPR036388">
    <property type="entry name" value="WH-like_DNA-bd_sf"/>
</dbReference>
<dbReference type="GO" id="GO:0000160">
    <property type="term" value="P:phosphorelay signal transduction system"/>
    <property type="evidence" value="ECO:0007669"/>
    <property type="project" value="UniProtKB-KW"/>
</dbReference>
<protein>
    <submittedName>
        <fullName evidence="9">Two component transcriptional regulator, LuxR family</fullName>
    </submittedName>
</protein>
<dbReference type="PROSITE" id="PS50110">
    <property type="entry name" value="RESPONSE_REGULATORY"/>
    <property type="match status" value="1"/>
</dbReference>
<evidence type="ECO:0000313" key="9">
    <source>
        <dbReference type="EMBL" id="ADN59747.1"/>
    </source>
</evidence>
<dbReference type="STRING" id="640512.BC1003_3808"/>
<dbReference type="PRINTS" id="PR00038">
    <property type="entry name" value="HTHLUXR"/>
</dbReference>
<dbReference type="InterPro" id="IPR001789">
    <property type="entry name" value="Sig_transdc_resp-reg_receiver"/>
</dbReference>
<dbReference type="SMART" id="SM00421">
    <property type="entry name" value="HTH_LUXR"/>
    <property type="match status" value="1"/>
</dbReference>
<feature type="domain" description="Response regulatory" evidence="8">
    <location>
        <begin position="12"/>
        <end position="125"/>
    </location>
</feature>
<dbReference type="Gene3D" id="1.10.10.10">
    <property type="entry name" value="Winged helix-like DNA-binding domain superfamily/Winged helix DNA-binding domain"/>
    <property type="match status" value="1"/>
</dbReference>
<dbReference type="PANTHER" id="PTHR44688:SF16">
    <property type="entry name" value="DNA-BINDING TRANSCRIPTIONAL ACTIVATOR DEVR_DOSR"/>
    <property type="match status" value="1"/>
</dbReference>
<keyword evidence="1 6" id="KW-0597">Phosphoprotein</keyword>
<dbReference type="EMBL" id="CP002218">
    <property type="protein sequence ID" value="ADN59747.1"/>
    <property type="molecule type" value="Genomic_DNA"/>
</dbReference>
<dbReference type="Pfam" id="PF00196">
    <property type="entry name" value="GerE"/>
    <property type="match status" value="1"/>
</dbReference>
<accession>E1TJC7</accession>
<dbReference type="PROSITE" id="PS50043">
    <property type="entry name" value="HTH_LUXR_2"/>
    <property type="match status" value="1"/>
</dbReference>
<dbReference type="PANTHER" id="PTHR44688">
    <property type="entry name" value="DNA-BINDING TRANSCRIPTIONAL ACTIVATOR DEVR_DOSR"/>
    <property type="match status" value="1"/>
</dbReference>
<dbReference type="GO" id="GO:0003677">
    <property type="term" value="F:DNA binding"/>
    <property type="evidence" value="ECO:0007669"/>
    <property type="project" value="UniProtKB-KW"/>
</dbReference>
<evidence type="ECO:0000256" key="5">
    <source>
        <dbReference type="ARBA" id="ARBA00023163"/>
    </source>
</evidence>
<dbReference type="FunFam" id="3.40.50.2300:FF:000018">
    <property type="entry name" value="DNA-binding transcriptional regulator NtrC"/>
    <property type="match status" value="1"/>
</dbReference>
<dbReference type="Gene3D" id="3.40.50.2300">
    <property type="match status" value="1"/>
</dbReference>
<evidence type="ECO:0000256" key="1">
    <source>
        <dbReference type="ARBA" id="ARBA00022553"/>
    </source>
</evidence>
<name>E1TJC7_BURSG</name>
<evidence type="ECO:0000256" key="3">
    <source>
        <dbReference type="ARBA" id="ARBA00023015"/>
    </source>
</evidence>
<dbReference type="SUPFAM" id="SSF52172">
    <property type="entry name" value="CheY-like"/>
    <property type="match status" value="1"/>
</dbReference>
<evidence type="ECO:0000256" key="6">
    <source>
        <dbReference type="PROSITE-ProRule" id="PRU00169"/>
    </source>
</evidence>
<dbReference type="InterPro" id="IPR000792">
    <property type="entry name" value="Tscrpt_reg_LuxR_C"/>
</dbReference>
<dbReference type="OrthoDB" id="9802186at2"/>
<reference evidence="9" key="1">
    <citation type="submission" date="2010-09" db="EMBL/GenBank/DDBJ databases">
        <title>Complete sequence of chromosome2 of Burkholderia sp. CCGE1003.</title>
        <authorList>
            <consortium name="US DOE Joint Genome Institute"/>
            <person name="Lucas S."/>
            <person name="Copeland A."/>
            <person name="Lapidus A."/>
            <person name="Cheng J.-F."/>
            <person name="Bruce D."/>
            <person name="Goodwin L."/>
            <person name="Pitluck S."/>
            <person name="Daligault H."/>
            <person name="Davenport K."/>
            <person name="Detter J.C."/>
            <person name="Han C."/>
            <person name="Tapia R."/>
            <person name="Land M."/>
            <person name="Hauser L."/>
            <person name="Jeffries C."/>
            <person name="Kyrpides N."/>
            <person name="Ivanova N."/>
            <person name="Ovchinnikova G."/>
            <person name="Martinez-Romero E."/>
            <person name="Rogel M.A."/>
            <person name="Auchtung J."/>
            <person name="Tiedje J.M."/>
            <person name="Woyke T."/>
        </authorList>
    </citation>
    <scope>NUCLEOTIDE SEQUENCE</scope>
    <source>
        <strain evidence="9">CCGE1003</strain>
    </source>
</reference>
<evidence type="ECO:0000259" key="7">
    <source>
        <dbReference type="PROSITE" id="PS50043"/>
    </source>
</evidence>
<gene>
    <name evidence="9" type="ordered locus">BC1003_3808</name>
</gene>
<proteinExistence type="predicted"/>
<dbReference type="InterPro" id="IPR016032">
    <property type="entry name" value="Sig_transdc_resp-reg_C-effctor"/>
</dbReference>
<dbReference type="CDD" id="cd06170">
    <property type="entry name" value="LuxR_C_like"/>
    <property type="match status" value="1"/>
</dbReference>
<dbReference type="KEGG" id="bgf:BC1003_3808"/>
<dbReference type="AlphaFoldDB" id="E1TJC7"/>
<feature type="domain" description="HTH luxR-type" evidence="7">
    <location>
        <begin position="141"/>
        <end position="206"/>
    </location>
</feature>
<keyword evidence="3" id="KW-0805">Transcription regulation</keyword>